<dbReference type="NCBIfam" id="TIGR04057">
    <property type="entry name" value="SusC_RagA_signa"/>
    <property type="match status" value="1"/>
</dbReference>
<keyword evidence="4 8" id="KW-0812">Transmembrane</keyword>
<dbReference type="PROSITE" id="PS52016">
    <property type="entry name" value="TONB_DEPENDENT_REC_3"/>
    <property type="match status" value="1"/>
</dbReference>
<evidence type="ECO:0000256" key="5">
    <source>
        <dbReference type="ARBA" id="ARBA00023077"/>
    </source>
</evidence>
<proteinExistence type="inferred from homology"/>
<sequence length="1113" mass="123981">MLLLLVLCVGFNANAQNITVSGTVVDGTEEPMIGATVTVEGTKNAVATDIDGNFTLKNVAKNATLVVSYIGYKTEKVAVNGQTHINITLSEDSEALEEVVVIGYGGTRARRDLTGSVGSVSGAKLAAVPVTSAAVALQGKVAGVQVTTVDGQPGADINIRVRGATSVTQSNDPLYLVDGFQVDNINDIPPSDIQSIDILKDASLTAIYGAKGGNGVVIVTTKSAQEGKTQVSFNAQGSVSHISKKLDLMNAYDFVDYQWDFATGRSKSSSSAKLFRYNFGNIRDLDLYRSAPTHDWQDEVMGNDPFSYSTNVSIGGGNDKTRYNISLTQSDDRGIIMGSGVRRTNIHTKLQTKILPNLTLQFNPKVSYRRDEGAGGDNVGTGGIIDVLRYRPTNGIRELGDIFWTPGAADPDQEALFEYTNPVNDIKTNVRKKHAYTIANQAALEYKPINGLTLRTEGNFTFAFSDDNRFWGPLTDTGKKNQTLPVAQVEKKQTNQYTWTTTASYDWTIKEKNNFYALVGFELYHKQAKSSNQKNRYFPREITADKAWDNMGLGKAWTSTTELGTADRTTSYFGQLSYNYDHKYLLSATFRADGSTMFAPGHQWGYFPSVSGAWVISSEEFMKDLTWLNELKFRVAIGKAGNNRIKADMWRYIYSTNSSGGPNFGESTLNPDGEIYYDTSNYLPNPDIKWETTLTRNFAFDIALFNNRLRITPEYYWNTTSDLIYEADVLTTLGYGKQYQNIGQVTNRGFELSISGDILRGKDYVLSANFNLGANKMKVDKLTGDEDYLDLRHGRAHTDAGNNYRLKVGGEVGLIYGYVYDGLYGFDEFTYNSAKQAYDPIPQVFDENGKLVSGTVLMDGMYNSNDQGAQTQPGKPKFKDLNGDGIIDQNDKKVIGRTTPKLQGGFGLNGQWKNFDFTANFTFFLDFDVYNATAYRLSSSMNNKNNFYNVLSKFNKDNRWTYTDTDWRWEHMLGNAQTEWDNFEGSGVPMVNPDGSERKKLWGFERYQYVNGNRTEWNPADVTKEYTISRFVEDGSFLRCNDITVGYSLPANIISKAGMSKCRFYASVTNPFIITSYSGYDPEVDVQSGLTPSYDMNRYPRSRSYVFGLNLTF</sequence>
<evidence type="ECO:0000256" key="9">
    <source>
        <dbReference type="RuleBase" id="RU003357"/>
    </source>
</evidence>
<dbReference type="InterPro" id="IPR008969">
    <property type="entry name" value="CarboxyPept-like_regulatory"/>
</dbReference>
<evidence type="ECO:0000259" key="12">
    <source>
        <dbReference type="Pfam" id="PF07715"/>
    </source>
</evidence>
<dbReference type="InterPro" id="IPR000531">
    <property type="entry name" value="Beta-barrel_TonB"/>
</dbReference>
<dbReference type="AlphaFoldDB" id="A0A2V1IK52"/>
<evidence type="ECO:0000256" key="3">
    <source>
        <dbReference type="ARBA" id="ARBA00022452"/>
    </source>
</evidence>
<keyword evidence="7 8" id="KW-0998">Cell outer membrane</keyword>
<dbReference type="InterPro" id="IPR012910">
    <property type="entry name" value="Plug_dom"/>
</dbReference>
<feature type="chain" id="PRO_5016054087" evidence="10">
    <location>
        <begin position="16"/>
        <end position="1113"/>
    </location>
</feature>
<dbReference type="InterPro" id="IPR037066">
    <property type="entry name" value="Plug_dom_sf"/>
</dbReference>
<comment type="subcellular location">
    <subcellularLocation>
        <location evidence="1 8">Cell outer membrane</location>
        <topology evidence="1 8">Multi-pass membrane protein</topology>
    </subcellularLocation>
</comment>
<dbReference type="EMBL" id="PUEC01000012">
    <property type="protein sequence ID" value="PWB02471.1"/>
    <property type="molecule type" value="Genomic_DNA"/>
</dbReference>
<keyword evidence="10" id="KW-0732">Signal</keyword>
<dbReference type="GO" id="GO:0009279">
    <property type="term" value="C:cell outer membrane"/>
    <property type="evidence" value="ECO:0007669"/>
    <property type="project" value="UniProtKB-SubCell"/>
</dbReference>
<keyword evidence="3 8" id="KW-1134">Transmembrane beta strand</keyword>
<dbReference type="InterPro" id="IPR023997">
    <property type="entry name" value="TonB-dep_OMP_SusC/RagA_CS"/>
</dbReference>
<dbReference type="InterPro" id="IPR036942">
    <property type="entry name" value="Beta-barrel_TonB_sf"/>
</dbReference>
<feature type="domain" description="TonB-dependent receptor plug" evidence="12">
    <location>
        <begin position="110"/>
        <end position="216"/>
    </location>
</feature>
<dbReference type="Pfam" id="PF13715">
    <property type="entry name" value="CarbopepD_reg_2"/>
    <property type="match status" value="1"/>
</dbReference>
<evidence type="ECO:0000256" key="7">
    <source>
        <dbReference type="ARBA" id="ARBA00023237"/>
    </source>
</evidence>
<keyword evidence="2 8" id="KW-0813">Transport</keyword>
<evidence type="ECO:0000259" key="11">
    <source>
        <dbReference type="Pfam" id="PF00593"/>
    </source>
</evidence>
<dbReference type="SUPFAM" id="SSF56935">
    <property type="entry name" value="Porins"/>
    <property type="match status" value="1"/>
</dbReference>
<dbReference type="Gene3D" id="2.60.40.1120">
    <property type="entry name" value="Carboxypeptidase-like, regulatory domain"/>
    <property type="match status" value="1"/>
</dbReference>
<dbReference type="SUPFAM" id="SSF49464">
    <property type="entry name" value="Carboxypeptidase regulatory domain-like"/>
    <property type="match status" value="1"/>
</dbReference>
<dbReference type="NCBIfam" id="TIGR04056">
    <property type="entry name" value="OMP_RagA_SusC"/>
    <property type="match status" value="1"/>
</dbReference>
<evidence type="ECO:0000256" key="2">
    <source>
        <dbReference type="ARBA" id="ARBA00022448"/>
    </source>
</evidence>
<reference evidence="14" key="1">
    <citation type="submission" date="2018-02" db="EMBL/GenBank/DDBJ databases">
        <authorList>
            <person name="Clavel T."/>
            <person name="Strowig T."/>
        </authorList>
    </citation>
    <scope>NUCLEOTIDE SEQUENCE [LARGE SCALE GENOMIC DNA]</scope>
    <source>
        <strain evidence="14">DSM 103720</strain>
    </source>
</reference>
<protein>
    <submittedName>
        <fullName evidence="13">TonB-dependent receptor</fullName>
    </submittedName>
</protein>
<dbReference type="Pfam" id="PF07715">
    <property type="entry name" value="Plug"/>
    <property type="match status" value="1"/>
</dbReference>
<dbReference type="InterPro" id="IPR039426">
    <property type="entry name" value="TonB-dep_rcpt-like"/>
</dbReference>
<dbReference type="RefSeq" id="WP_107032128.1">
    <property type="nucleotide sequence ID" value="NZ_CAXHPX010000007.1"/>
</dbReference>
<gene>
    <name evidence="13" type="ORF">C5O23_06415</name>
</gene>
<evidence type="ECO:0000256" key="8">
    <source>
        <dbReference type="PROSITE-ProRule" id="PRU01360"/>
    </source>
</evidence>
<evidence type="ECO:0000256" key="4">
    <source>
        <dbReference type="ARBA" id="ARBA00022692"/>
    </source>
</evidence>
<keyword evidence="6 8" id="KW-0472">Membrane</keyword>
<evidence type="ECO:0000256" key="1">
    <source>
        <dbReference type="ARBA" id="ARBA00004571"/>
    </source>
</evidence>
<evidence type="ECO:0000256" key="10">
    <source>
        <dbReference type="SAM" id="SignalP"/>
    </source>
</evidence>
<dbReference type="FunFam" id="2.60.40.1120:FF:000003">
    <property type="entry name" value="Outer membrane protein Omp121"/>
    <property type="match status" value="1"/>
</dbReference>
<comment type="caution">
    <text evidence="13">The sequence shown here is derived from an EMBL/GenBank/DDBJ whole genome shotgun (WGS) entry which is preliminary data.</text>
</comment>
<keyword evidence="5 9" id="KW-0798">TonB box</keyword>
<feature type="signal peptide" evidence="10">
    <location>
        <begin position="1"/>
        <end position="15"/>
    </location>
</feature>
<keyword evidence="14" id="KW-1185">Reference proteome</keyword>
<evidence type="ECO:0000313" key="14">
    <source>
        <dbReference type="Proteomes" id="UP000244905"/>
    </source>
</evidence>
<dbReference type="InterPro" id="IPR023996">
    <property type="entry name" value="TonB-dep_OMP_SusC/RagA"/>
</dbReference>
<dbReference type="Proteomes" id="UP000244905">
    <property type="component" value="Unassembled WGS sequence"/>
</dbReference>
<dbReference type="Pfam" id="PF00593">
    <property type="entry name" value="TonB_dep_Rec_b-barrel"/>
    <property type="match status" value="1"/>
</dbReference>
<dbReference type="Gene3D" id="2.170.130.10">
    <property type="entry name" value="TonB-dependent receptor, plug domain"/>
    <property type="match status" value="1"/>
</dbReference>
<keyword evidence="13" id="KW-0675">Receptor</keyword>
<name>A0A2V1IK52_9BACT</name>
<dbReference type="GeneID" id="82525976"/>
<feature type="domain" description="TonB-dependent receptor-like beta-barrel" evidence="11">
    <location>
        <begin position="375"/>
        <end position="772"/>
    </location>
</feature>
<dbReference type="Gene3D" id="2.40.170.20">
    <property type="entry name" value="TonB-dependent receptor, beta-barrel domain"/>
    <property type="match status" value="1"/>
</dbReference>
<comment type="similarity">
    <text evidence="8 9">Belongs to the TonB-dependent receptor family.</text>
</comment>
<dbReference type="FunFam" id="2.170.130.10:FF:000008">
    <property type="entry name" value="SusC/RagA family TonB-linked outer membrane protein"/>
    <property type="match status" value="1"/>
</dbReference>
<evidence type="ECO:0000256" key="6">
    <source>
        <dbReference type="ARBA" id="ARBA00023136"/>
    </source>
</evidence>
<evidence type="ECO:0000313" key="13">
    <source>
        <dbReference type="EMBL" id="PWB02471.1"/>
    </source>
</evidence>
<organism evidence="13 14">
    <name type="scientific">Duncaniella muris</name>
    <dbReference type="NCBI Taxonomy" id="2094150"/>
    <lineage>
        <taxon>Bacteria</taxon>
        <taxon>Pseudomonadati</taxon>
        <taxon>Bacteroidota</taxon>
        <taxon>Bacteroidia</taxon>
        <taxon>Bacteroidales</taxon>
        <taxon>Muribaculaceae</taxon>
        <taxon>Duncaniella</taxon>
    </lineage>
</organism>
<accession>A0A2V1IK52</accession>